<dbReference type="SMART" id="SM00237">
    <property type="entry name" value="Calx_beta"/>
    <property type="match status" value="1"/>
</dbReference>
<dbReference type="InterPro" id="IPR018511">
    <property type="entry name" value="Hemolysin-typ_Ca-bd_CS"/>
</dbReference>
<dbReference type="GO" id="GO:0005509">
    <property type="term" value="F:calcium ion binding"/>
    <property type="evidence" value="ECO:0007669"/>
    <property type="project" value="InterPro"/>
</dbReference>
<evidence type="ECO:0000313" key="6">
    <source>
        <dbReference type="Proteomes" id="UP000000383"/>
    </source>
</evidence>
<evidence type="ECO:0000313" key="5">
    <source>
        <dbReference type="EMBL" id="ADI29102.1"/>
    </source>
</evidence>
<keyword evidence="1" id="KW-0732">Signal</keyword>
<dbReference type="InterPro" id="IPR011049">
    <property type="entry name" value="Serralysin-like_metalloprot_C"/>
</dbReference>
<dbReference type="eggNOG" id="COG2931">
    <property type="taxonomic scope" value="Bacteria"/>
</dbReference>
<dbReference type="InterPro" id="IPR051561">
    <property type="entry name" value="FRAS1_ECM"/>
</dbReference>
<protein>
    <submittedName>
        <fullName evidence="5">Outer membrane adhesin like protein</fullName>
    </submittedName>
</protein>
<dbReference type="PRINTS" id="PR00313">
    <property type="entry name" value="CABNDNGRPT"/>
</dbReference>
<proteinExistence type="predicted"/>
<dbReference type="HOGENOM" id="CLU_227407_0_0_4"/>
<organism evidence="5 6">
    <name type="scientific">Methylotenera versatilis (strain 301)</name>
    <dbReference type="NCBI Taxonomy" id="666681"/>
    <lineage>
        <taxon>Bacteria</taxon>
        <taxon>Pseudomonadati</taxon>
        <taxon>Pseudomonadota</taxon>
        <taxon>Betaproteobacteria</taxon>
        <taxon>Nitrosomonadales</taxon>
        <taxon>Methylophilaceae</taxon>
        <taxon>Methylotenera</taxon>
    </lineage>
</organism>
<dbReference type="PANTHER" id="PTHR45739:SF12">
    <property type="entry name" value="CHONDROITIN SULFATE PROTEOGLYCAN 4-LIKE ISOFORM X2"/>
    <property type="match status" value="1"/>
</dbReference>
<dbReference type="InterPro" id="IPR047777">
    <property type="entry name" value="LapA-like_RM"/>
</dbReference>
<keyword evidence="3" id="KW-0106">Calcium</keyword>
<dbReference type="GO" id="GO:0016020">
    <property type="term" value="C:membrane"/>
    <property type="evidence" value="ECO:0007669"/>
    <property type="project" value="InterPro"/>
</dbReference>
<dbReference type="Gene3D" id="2.60.40.3440">
    <property type="match status" value="2"/>
</dbReference>
<dbReference type="SUPFAM" id="SSF141072">
    <property type="entry name" value="CalX-like"/>
    <property type="match status" value="2"/>
</dbReference>
<dbReference type="NCBIfam" id="NF012211">
    <property type="entry name" value="tand_rpt_95"/>
    <property type="match status" value="7"/>
</dbReference>
<gene>
    <name evidence="5" type="ordered locus">M301_0718</name>
</gene>
<dbReference type="InterPro" id="IPR003644">
    <property type="entry name" value="Calx_beta"/>
</dbReference>
<evidence type="ECO:0000256" key="3">
    <source>
        <dbReference type="ARBA" id="ARBA00022837"/>
    </source>
</evidence>
<keyword evidence="6" id="KW-1185">Reference proteome</keyword>
<dbReference type="Pfam" id="PF17803">
    <property type="entry name" value="Cadherin_4"/>
    <property type="match status" value="6"/>
</dbReference>
<dbReference type="SUPFAM" id="SSF51120">
    <property type="entry name" value="beta-Roll"/>
    <property type="match status" value="2"/>
</dbReference>
<keyword evidence="2" id="KW-0677">Repeat</keyword>
<reference evidence="6" key="1">
    <citation type="submission" date="2010-05" db="EMBL/GenBank/DDBJ databases">
        <title>Complete sequence of Methylotenera sp. 301.</title>
        <authorList>
            <person name="Lucas S."/>
            <person name="Copeland A."/>
            <person name="Lapidus A."/>
            <person name="Cheng J.-F."/>
            <person name="Bruce D."/>
            <person name="Goodwin L."/>
            <person name="Pitluck S."/>
            <person name="Clum A."/>
            <person name="Land M."/>
            <person name="Hauser L."/>
            <person name="Kyrpides N."/>
            <person name="Ivanova N."/>
            <person name="Chistoservova L."/>
            <person name="Kalyuzhnaya M."/>
            <person name="Woyke T."/>
        </authorList>
    </citation>
    <scope>NUCLEOTIDE SEQUENCE [LARGE SCALE GENOMIC DNA]</scope>
    <source>
        <strain evidence="6">301</strain>
    </source>
</reference>
<dbReference type="EMBL" id="CP002056">
    <property type="protein sequence ID" value="ADI29102.1"/>
    <property type="molecule type" value="Genomic_DNA"/>
</dbReference>
<dbReference type="RefSeq" id="WP_013147418.1">
    <property type="nucleotide sequence ID" value="NC_014207.1"/>
</dbReference>
<accession>D7DNT5</accession>
<dbReference type="InterPro" id="IPR001343">
    <property type="entry name" value="Hemolysn_Ca-bd"/>
</dbReference>
<dbReference type="Gene3D" id="2.60.40.2030">
    <property type="match status" value="2"/>
</dbReference>
<dbReference type="GO" id="GO:0009653">
    <property type="term" value="P:anatomical structure morphogenesis"/>
    <property type="evidence" value="ECO:0007669"/>
    <property type="project" value="TreeGrafter"/>
</dbReference>
<dbReference type="STRING" id="666681.M301_0718"/>
<dbReference type="InterPro" id="IPR040853">
    <property type="entry name" value="RapA2_cadherin-like"/>
</dbReference>
<reference evidence="5 6" key="2">
    <citation type="journal article" date="2011" name="J. Bacteriol.">
        <title>Genomes of three methylotrophs from a single niche uncover genetic and metabolic divergence of Methylophilaceae.</title>
        <authorList>
            <person name="Lapidus A."/>
            <person name="Clum A."/>
            <person name="Labutti K."/>
            <person name="Kaluzhnaya M.G."/>
            <person name="Lim S."/>
            <person name="Beck D.A."/>
            <person name="Glavina Del Rio T."/>
            <person name="Nolan M."/>
            <person name="Mavromatis K."/>
            <person name="Huntemann M."/>
            <person name="Lucas S."/>
            <person name="Lidstrom M.E."/>
            <person name="Ivanova N."/>
            <person name="Chistoserdova L."/>
        </authorList>
    </citation>
    <scope>NUCLEOTIDE SEQUENCE [LARGE SCALE GENOMIC DNA]</scope>
    <source>
        <strain evidence="5 6">301</strain>
    </source>
</reference>
<dbReference type="PANTHER" id="PTHR45739">
    <property type="entry name" value="MATRIX PROTEIN, PUTATIVE-RELATED"/>
    <property type="match status" value="1"/>
</dbReference>
<name>D7DNT5_METV0</name>
<dbReference type="GO" id="GO:0007154">
    <property type="term" value="P:cell communication"/>
    <property type="evidence" value="ECO:0007669"/>
    <property type="project" value="InterPro"/>
</dbReference>
<sequence length="3158" mass="317636">MAIIGKIVAMTGTAVALSDNGAKRDLHLGDQIQSSDAIQTGKGVFVDLELSNGRVIHIAAEQLVAFTPELTNLIAPDALDSAVNVATIDTVIKAIEGGQDINDVLEETAAGNGTFTIHGFDFVNLLRINDDLNRFKFAYEYDTDGRVTADPTAAQDDDRYGLNNSGATGTANAAPVGVITPATGAEDGGDIVVNLSGTDSDGTVASVSVTTLPLTSQGVLTKADGTPVVAGAPLTPAEAASLVFHPTSNFNGTVNIPFIVTDNQGAVSPVATTPITVTSVNDAPIAANGSITPTEDTTINVPLSGTDVDGTIASYTITAGPTPAQGRLVYDNDGLPGTPPVAVPLNTPLTPAQAATIQFVPTLNYNGPVAPITYIVTDNQGLPSSPATVTINPVTPVNDAPVAVDDFANTPINTTSAPLDLLGNDTDVDGDTLTIQSINGVAVTGAAQTIGVPNGTVNISVTGVITFTPNNNYTGPASFDYVVQDKLTGGLADTGTVNITVGNNTLPTSADTVKIIDEDTTLTLNVTDFAFNDPDAGQSLANVRIDSLPTNGTLTLNGVAVATGNIISAADIAAGKLVFTPVANANGAAYASFTFSVQDNAGGFDATPNKVTIDVTPVNDAPIATAYAISAPEDSVSIAVNLSGTDIDGTVASVKVSGLPPSNQGVLFLADGVTAVTTATILTPVQAASLKFVPAADFNGTVTIPFTVTDNLGLVSTSPANAVITVTSVNDAPIAANGSITPTEDTTINVPLSGTDVDGTIASYTITAGPTPAQGRLVYDNDGLPGTPPVAVPLNTPLTPAQAATIQFVPTLNYNGPVAPITYIVTDNQGLPSSPATVTINPVTPVNDAPVAVDDFANTPINTTSAPLDLLGNDTDVDGDTLTIQSINGVAVTGAAQTIGVPNGTVNISVTGVITFTPNNNYTGPASFDYVVQDKLTGGLADTGTVNITVGNNTLPTSADTVKIIDEDTTLTLNVTDFAFNDPDAGQSLANVRIDSLPTNGTLTLNGVAVATGNIISAADIAAGKLVFTPVANANGAAYASFTFSVQDNAGGFDATPNKVTIDVTPVNDAPIATAYAISAPEDSVSIAVNLSGTDIDGTVASVKVSGLPPSNQGVLFLADGVTAVTTATILTPVQAASLKFVPAADFNGTVTIPFTVTDNLGLVSTSPANAVITVTPVNDAPAGTDNTISTLEDTGHSFTAAEFGFTDPNDSPANSLQAVIITTLPTSGSLTLGGVAVTAGQSIAAGSLGTLVYTPAANSTASANFTFQVVDNGGTANGGQNTDQSANTITINVTPVNDAPAGTDNTISTLEDTGHSFTAAEFGFTDPNDSPANSLQAVIITTLPTSGSLTLGGVAVTAGQSIAAGSLGTLVYTPAANSTASANFTFQVVDNGGTANGGQNTDQSANTITINVTPVNDAPAGTDNTISTLEDTGHSFTAAEFGFTDPNDSPANSLQAVIITTLPTSGSLTLGGVAVTAGQSIAAGSLGTLVYTPAANSTASANFTFQVVDNGGTANGGQNTDQSANTITINVTPVNDAPVNTMTTITGNEDAAIKLTGLSIADVDAGSSNVTVTLSVPTGTLVAATAGSVTVSGSGTGSLQLVGTVANINAYLAAVANQPIFTQGVADSTSSVTLTMATNDGGNTGSGGALTTTNTTAINITPVADIAADSAQTVKNSPITINVNANDTFENAGHTITAVNGSAVTDGGAAVTVTNGSVQLVAGNLVFTPTTNFIGTVPNFTYTVTSGGATETANVSVTVVGVSAVTAATQAEGTSLVHTVTLSATTTSSITLPYNLAGITATPGSDFSTAPTFSNGVTLVNGALNVPAGVTNFTVTVPTINDTVFEPAETYNLTVGDVTAVGTITDNDSQPTISINDVSAYENVGTRVFTVTLSNASYQTVTVNYATSNGTATTGNSDYTATSGTLTFAPGETTKTITVTVINDAVNEADETFNVNLSAATNATISDNLGVGTILNDDATVRPVIDLDANNSSGATGNNFARTYTENAAGVSIADTDVTITDADSANMVSATITLTNPYAGDVLSFGAMPAGITATLSGNVVTLTGSATKANYLTAIQAVTYSSTSDNPYTGAARTITVTVNDGIGNSNTATTTVTVTAVNDAPVLDLDGNNSTAAGTAYATTFSTVTSNPVAIADTDITITDPDSTAITGATITLSATNRQGADVLVAGTLPSGITATVYNSATGVITLSGTATLAQYQAAIRAISFDTSSTSTLARSVSVVVTDGITNSNTAITTITSVAVNAAPTIDLDATAAGTGYASYFSTVTGTPVSIAHTSVVVADIDSTAITSATITLTNAQASDFLAAGTMPGGIVASAYDATAHTITLTGSGTLAQYQTAIQAITFDNNAASPSAITRTVSVVVSDGTSNSNVAVNSITFNNPPDAKDDAPVVKLYEDTAITTLTGNAITGGTGNVADTDVEGSPLQVTGVAAGASAPAGTAALGSPVTVSGIYGTLQIAADGSYTYTLDNTRGATQNLLNGQTANDVFTYKITDGNGGYDTATITVQVGGSYDFTAHTPDVQLIATSGLSGEYYGYNDTVTAGNRVHADDTTATTLGTTSNLDSVEDIAKIINGRDLAMGGSGNVVGTNASAASNAADVQFYVKTLNYGLSPVVNSSLGSNEKQGAGNALLPEDGVALSTTRALSNFLDQDAPSAVVQTGTPTGTGTTVGINTGLGTTTDAMLRMSGFVYLERGNYDFRVIADDGFRLKIGGETLLEYDGNQAPTVRIYNNVEVSEAISGLTSIELLYWEQGGNANLTFDFKPSSSSTWVPFSLDSVAFFSNSTAPALTDTRIQDIVETSTNQQYEIRTGSVLDGDSAGNTLVGNEGRDYIQGFGGDDILIGNGGADYLDGGIGNDTLNGGDGNDILVGGAGNDTLIGGLGDDIYRIDSAGDVITENAGEGVDTVEIDAGYNVGTYNMNLVPNIENVLLNGSLNSNVTGNAADNRITGNDGNNILDGGAGNDRLIGGKGNDTLIGGTGNDIFEWNLSDKGSIGIPNVDTITDFTYANNAAGSIVVNGQTFIDSSNVHGDSIDLRDLLVGEQSTEVNNGSTPQIGNLLNYLDFAVTGSGATLQTTMHISSTGHFNGTNATGTNFVAGQEDQTIIFKGVDLYTATGATAGNETQLLQALLKNGTLVVD</sequence>
<dbReference type="Pfam" id="PF03160">
    <property type="entry name" value="Calx-beta"/>
    <property type="match status" value="2"/>
</dbReference>
<dbReference type="Gene3D" id="2.150.10.10">
    <property type="entry name" value="Serralysin-like metalloprotease, C-terminal"/>
    <property type="match status" value="2"/>
</dbReference>
<dbReference type="PROSITE" id="PS00330">
    <property type="entry name" value="HEMOLYSIN_CALCIUM"/>
    <property type="match status" value="4"/>
</dbReference>
<evidence type="ECO:0000256" key="1">
    <source>
        <dbReference type="ARBA" id="ARBA00022729"/>
    </source>
</evidence>
<dbReference type="Pfam" id="PF17963">
    <property type="entry name" value="Big_9"/>
    <property type="match status" value="6"/>
</dbReference>
<dbReference type="OrthoDB" id="4648428at2"/>
<dbReference type="KEGG" id="meh:M301_0718"/>
<dbReference type="Proteomes" id="UP000000383">
    <property type="component" value="Chromosome"/>
</dbReference>
<evidence type="ECO:0000259" key="4">
    <source>
        <dbReference type="SMART" id="SM00237"/>
    </source>
</evidence>
<dbReference type="Pfam" id="PF00353">
    <property type="entry name" value="HemolysinCabind"/>
    <property type="match status" value="3"/>
</dbReference>
<dbReference type="InterPro" id="IPR038081">
    <property type="entry name" value="CalX-like_sf"/>
</dbReference>
<feature type="domain" description="Calx-beta" evidence="4">
    <location>
        <begin position="1861"/>
        <end position="1959"/>
    </location>
</feature>
<dbReference type="NCBIfam" id="NF033682">
    <property type="entry name" value="retention_LapA"/>
    <property type="match status" value="1"/>
</dbReference>
<dbReference type="NCBIfam" id="TIGR01965">
    <property type="entry name" value="VCBS_repeat"/>
    <property type="match status" value="1"/>
</dbReference>
<dbReference type="InterPro" id="IPR010221">
    <property type="entry name" value="VCBS_dom"/>
</dbReference>
<dbReference type="InterPro" id="IPR019960">
    <property type="entry name" value="T1SS_VCA0849"/>
</dbReference>
<evidence type="ECO:0000256" key="2">
    <source>
        <dbReference type="ARBA" id="ARBA00022737"/>
    </source>
</evidence>
<dbReference type="NCBIfam" id="TIGR03661">
    <property type="entry name" value="T1SS_VCA0849"/>
    <property type="match status" value="1"/>
</dbReference>